<evidence type="ECO:0000256" key="1">
    <source>
        <dbReference type="SAM" id="MobiDB-lite"/>
    </source>
</evidence>
<proteinExistence type="predicted"/>
<sequence length="140" mass="15712">MGDANPIRTLRDYSKPSHEGYMNTIELPVGNNVEINGRMAEMFGLLKELTTSRAPKKVLIREEAKSPVTKNRNSISLTRREEERNDDNDVATGDDIEKPTGIETRMPVKKAEKETEAENGTKNKPIKRAEREETAEAPSS</sequence>
<feature type="compositionally biased region" description="Acidic residues" evidence="1">
    <location>
        <begin position="84"/>
        <end position="94"/>
    </location>
</feature>
<protein>
    <submittedName>
        <fullName evidence="2">Uncharacterized protein</fullName>
    </submittedName>
</protein>
<reference evidence="2" key="1">
    <citation type="journal article" date="2022" name="Int. J. Mol. Sci.">
        <title>Draft Genome of Tanacetum Coccineum: Genomic Comparison of Closely Related Tanacetum-Family Plants.</title>
        <authorList>
            <person name="Yamashiro T."/>
            <person name="Shiraishi A."/>
            <person name="Nakayama K."/>
            <person name="Satake H."/>
        </authorList>
    </citation>
    <scope>NUCLEOTIDE SEQUENCE</scope>
</reference>
<organism evidence="2 3">
    <name type="scientific">Tanacetum coccineum</name>
    <dbReference type="NCBI Taxonomy" id="301880"/>
    <lineage>
        <taxon>Eukaryota</taxon>
        <taxon>Viridiplantae</taxon>
        <taxon>Streptophyta</taxon>
        <taxon>Embryophyta</taxon>
        <taxon>Tracheophyta</taxon>
        <taxon>Spermatophyta</taxon>
        <taxon>Magnoliopsida</taxon>
        <taxon>eudicotyledons</taxon>
        <taxon>Gunneridae</taxon>
        <taxon>Pentapetalae</taxon>
        <taxon>asterids</taxon>
        <taxon>campanulids</taxon>
        <taxon>Asterales</taxon>
        <taxon>Asteraceae</taxon>
        <taxon>Asteroideae</taxon>
        <taxon>Anthemideae</taxon>
        <taxon>Anthemidinae</taxon>
        <taxon>Tanacetum</taxon>
    </lineage>
</organism>
<feature type="region of interest" description="Disordered" evidence="1">
    <location>
        <begin position="58"/>
        <end position="140"/>
    </location>
</feature>
<reference evidence="2" key="2">
    <citation type="submission" date="2022-01" db="EMBL/GenBank/DDBJ databases">
        <authorList>
            <person name="Yamashiro T."/>
            <person name="Shiraishi A."/>
            <person name="Satake H."/>
            <person name="Nakayama K."/>
        </authorList>
    </citation>
    <scope>NUCLEOTIDE SEQUENCE</scope>
</reference>
<dbReference type="EMBL" id="BQNB010017078">
    <property type="protein sequence ID" value="GJT59093.1"/>
    <property type="molecule type" value="Genomic_DNA"/>
</dbReference>
<feature type="compositionally biased region" description="Polar residues" evidence="1">
    <location>
        <begin position="68"/>
        <end position="77"/>
    </location>
</feature>
<feature type="compositionally biased region" description="Basic and acidic residues" evidence="1">
    <location>
        <begin position="109"/>
        <end position="134"/>
    </location>
</feature>
<gene>
    <name evidence="2" type="ORF">Tco_1002626</name>
</gene>
<keyword evidence="3" id="KW-1185">Reference proteome</keyword>
<accession>A0ABQ5F849</accession>
<name>A0ABQ5F849_9ASTR</name>
<dbReference type="Proteomes" id="UP001151760">
    <property type="component" value="Unassembled WGS sequence"/>
</dbReference>
<comment type="caution">
    <text evidence="2">The sequence shown here is derived from an EMBL/GenBank/DDBJ whole genome shotgun (WGS) entry which is preliminary data.</text>
</comment>
<evidence type="ECO:0000313" key="3">
    <source>
        <dbReference type="Proteomes" id="UP001151760"/>
    </source>
</evidence>
<evidence type="ECO:0000313" key="2">
    <source>
        <dbReference type="EMBL" id="GJT59093.1"/>
    </source>
</evidence>